<organism evidence="1 2">
    <name type="scientific">Macrostomum lignano</name>
    <dbReference type="NCBI Taxonomy" id="282301"/>
    <lineage>
        <taxon>Eukaryota</taxon>
        <taxon>Metazoa</taxon>
        <taxon>Spiralia</taxon>
        <taxon>Lophotrochozoa</taxon>
        <taxon>Platyhelminthes</taxon>
        <taxon>Rhabditophora</taxon>
        <taxon>Macrostomorpha</taxon>
        <taxon>Macrostomida</taxon>
        <taxon>Macrostomidae</taxon>
        <taxon>Macrostomum</taxon>
    </lineage>
</organism>
<accession>A0A1I8FL88</accession>
<name>A0A1I8FL88_9PLAT</name>
<reference evidence="2" key="1">
    <citation type="submission" date="2016-11" db="UniProtKB">
        <authorList>
            <consortium name="WormBaseParasite"/>
        </authorList>
    </citation>
    <scope>IDENTIFICATION</scope>
</reference>
<protein>
    <submittedName>
        <fullName evidence="2">Uncharacterized protein</fullName>
    </submittedName>
</protein>
<dbReference type="Proteomes" id="UP000095280">
    <property type="component" value="Unplaced"/>
</dbReference>
<dbReference type="AlphaFoldDB" id="A0A1I8FL88"/>
<evidence type="ECO:0000313" key="2">
    <source>
        <dbReference type="WBParaSite" id="maker-unitig_38569-snap-gene-0.3-mRNA-1"/>
    </source>
</evidence>
<keyword evidence="1" id="KW-1185">Reference proteome</keyword>
<dbReference type="WBParaSite" id="maker-unitig_38569-snap-gene-0.3-mRNA-1">
    <property type="protein sequence ID" value="maker-unitig_38569-snap-gene-0.3-mRNA-1"/>
    <property type="gene ID" value="maker-unitig_38569-snap-gene-0.3"/>
</dbReference>
<evidence type="ECO:0000313" key="1">
    <source>
        <dbReference type="Proteomes" id="UP000095280"/>
    </source>
</evidence>
<sequence>MATSDCELTVESLQASTAAAAALCCLR</sequence>
<proteinExistence type="predicted"/>